<evidence type="ECO:0000256" key="1">
    <source>
        <dbReference type="SAM" id="MobiDB-lite"/>
    </source>
</evidence>
<keyword evidence="3" id="KW-1185">Reference proteome</keyword>
<name>A0A9N9H246_9GLOM</name>
<gene>
    <name evidence="2" type="ORF">FCALED_LOCUS11133</name>
</gene>
<sequence length="172" mass="20160">MSCKPIYQTPENIMLQIDDRSYDGIHEEGDGDEGKDNDDVHKGRDYNDNVRERSGDDYSFNDDINSNNKYNDQDILQYNISDISRKYKQKNIVNIELIKIPEKYVANGNDSYLVPSKFLERLNAQNKKGIVAIIKDIQKVSLHPTAKLFKEYLEAYIKMQSKEYIKDIKERR</sequence>
<accession>A0A9N9H246</accession>
<proteinExistence type="predicted"/>
<reference evidence="2" key="1">
    <citation type="submission" date="2021-06" db="EMBL/GenBank/DDBJ databases">
        <authorList>
            <person name="Kallberg Y."/>
            <person name="Tangrot J."/>
            <person name="Rosling A."/>
        </authorList>
    </citation>
    <scope>NUCLEOTIDE SEQUENCE</scope>
    <source>
        <strain evidence="2">UK204</strain>
    </source>
</reference>
<evidence type="ECO:0000313" key="2">
    <source>
        <dbReference type="EMBL" id="CAG8652316.1"/>
    </source>
</evidence>
<evidence type="ECO:0000313" key="3">
    <source>
        <dbReference type="Proteomes" id="UP000789570"/>
    </source>
</evidence>
<organism evidence="2 3">
    <name type="scientific">Funneliformis caledonium</name>
    <dbReference type="NCBI Taxonomy" id="1117310"/>
    <lineage>
        <taxon>Eukaryota</taxon>
        <taxon>Fungi</taxon>
        <taxon>Fungi incertae sedis</taxon>
        <taxon>Mucoromycota</taxon>
        <taxon>Glomeromycotina</taxon>
        <taxon>Glomeromycetes</taxon>
        <taxon>Glomerales</taxon>
        <taxon>Glomeraceae</taxon>
        <taxon>Funneliformis</taxon>
    </lineage>
</organism>
<dbReference type="Proteomes" id="UP000789570">
    <property type="component" value="Unassembled WGS sequence"/>
</dbReference>
<feature type="region of interest" description="Disordered" evidence="1">
    <location>
        <begin position="18"/>
        <end position="65"/>
    </location>
</feature>
<protein>
    <submittedName>
        <fullName evidence="2">1527_t:CDS:1</fullName>
    </submittedName>
</protein>
<feature type="compositionally biased region" description="Basic and acidic residues" evidence="1">
    <location>
        <begin position="18"/>
        <end position="56"/>
    </location>
</feature>
<dbReference type="OrthoDB" id="2378787at2759"/>
<comment type="caution">
    <text evidence="2">The sequence shown here is derived from an EMBL/GenBank/DDBJ whole genome shotgun (WGS) entry which is preliminary data.</text>
</comment>
<dbReference type="AlphaFoldDB" id="A0A9N9H246"/>
<dbReference type="EMBL" id="CAJVPQ010004476">
    <property type="protein sequence ID" value="CAG8652316.1"/>
    <property type="molecule type" value="Genomic_DNA"/>
</dbReference>